<dbReference type="RefSeq" id="WP_120021291.1">
    <property type="nucleotide sequence ID" value="NZ_QZFV01000003.1"/>
</dbReference>
<sequence length="166" mass="17239">MSDQGAVYLAFIEGELKAERERRSVYDARGQALVATSSALVTLLSGLAAVAKAGTTIRVPASSTAVLVAAIALFVCAAASGIVAGWNRHYALASFTTLNRMLNEHWTDDEVDARNNVATVHALTVRTLRRANAFKAACVSIGLVAQVLALTALGATVLIVIGVASS</sequence>
<dbReference type="Proteomes" id="UP000285112">
    <property type="component" value="Unassembled WGS sequence"/>
</dbReference>
<proteinExistence type="predicted"/>
<evidence type="ECO:0000313" key="2">
    <source>
        <dbReference type="EMBL" id="RJQ92764.1"/>
    </source>
</evidence>
<evidence type="ECO:0000313" key="3">
    <source>
        <dbReference type="Proteomes" id="UP000285112"/>
    </source>
</evidence>
<keyword evidence="3" id="KW-1185">Reference proteome</keyword>
<keyword evidence="1" id="KW-0472">Membrane</keyword>
<name>A0A419IBT1_9PSEU</name>
<dbReference type="AlphaFoldDB" id="A0A419IBT1"/>
<feature type="transmembrane region" description="Helical" evidence="1">
    <location>
        <begin position="136"/>
        <end position="164"/>
    </location>
</feature>
<dbReference type="EMBL" id="QZFV01000003">
    <property type="protein sequence ID" value="RJQ92764.1"/>
    <property type="molecule type" value="Genomic_DNA"/>
</dbReference>
<reference evidence="2 3" key="1">
    <citation type="submission" date="2018-09" db="EMBL/GenBank/DDBJ databases">
        <title>YIM PH 21725 draft genome.</title>
        <authorList>
            <person name="Miao C."/>
        </authorList>
    </citation>
    <scope>NUCLEOTIDE SEQUENCE [LARGE SCALE GENOMIC DNA]</scope>
    <source>
        <strain evidence="3">YIM PH21725</strain>
    </source>
</reference>
<keyword evidence="1" id="KW-1133">Transmembrane helix</keyword>
<evidence type="ECO:0000256" key="1">
    <source>
        <dbReference type="SAM" id="Phobius"/>
    </source>
</evidence>
<accession>A0A419IBT1</accession>
<keyword evidence="1" id="KW-0812">Transmembrane</keyword>
<feature type="transmembrane region" description="Helical" evidence="1">
    <location>
        <begin position="63"/>
        <end position="86"/>
    </location>
</feature>
<feature type="transmembrane region" description="Helical" evidence="1">
    <location>
        <begin position="32"/>
        <end position="51"/>
    </location>
</feature>
<gene>
    <name evidence="2" type="ORF">D5S19_00160</name>
</gene>
<dbReference type="OrthoDB" id="4773855at2"/>
<comment type="caution">
    <text evidence="2">The sequence shown here is derived from an EMBL/GenBank/DDBJ whole genome shotgun (WGS) entry which is preliminary data.</text>
</comment>
<organism evidence="2 3">
    <name type="scientific">Amycolatopsis panacis</name>
    <dbReference type="NCBI Taxonomy" id="2340917"/>
    <lineage>
        <taxon>Bacteria</taxon>
        <taxon>Bacillati</taxon>
        <taxon>Actinomycetota</taxon>
        <taxon>Actinomycetes</taxon>
        <taxon>Pseudonocardiales</taxon>
        <taxon>Pseudonocardiaceae</taxon>
        <taxon>Amycolatopsis</taxon>
    </lineage>
</organism>
<evidence type="ECO:0008006" key="4">
    <source>
        <dbReference type="Google" id="ProtNLM"/>
    </source>
</evidence>
<protein>
    <recommendedName>
        <fullName evidence="4">DUF4231 domain-containing protein</fullName>
    </recommendedName>
</protein>